<evidence type="ECO:0000256" key="7">
    <source>
        <dbReference type="ARBA" id="ARBA00052971"/>
    </source>
</evidence>
<dbReference type="PRINTS" id="PR00411">
    <property type="entry name" value="PNDRDTASEI"/>
</dbReference>
<dbReference type="AlphaFoldDB" id="A0A2T1D684"/>
<evidence type="ECO:0000256" key="1">
    <source>
        <dbReference type="ARBA" id="ARBA00001974"/>
    </source>
</evidence>
<comment type="similarity">
    <text evidence="2">Belongs to the NADH dehydrogenase family.</text>
</comment>
<dbReference type="SUPFAM" id="SSF51905">
    <property type="entry name" value="FAD/NAD(P)-binding domain"/>
    <property type="match status" value="2"/>
</dbReference>
<evidence type="ECO:0000256" key="2">
    <source>
        <dbReference type="ARBA" id="ARBA00005272"/>
    </source>
</evidence>
<dbReference type="EMBL" id="PVWG01000049">
    <property type="protein sequence ID" value="PSB15990.1"/>
    <property type="molecule type" value="Genomic_DNA"/>
</dbReference>
<dbReference type="Gene3D" id="3.50.50.100">
    <property type="match status" value="1"/>
</dbReference>
<feature type="domain" description="FAD/NAD(P)-binding" evidence="9">
    <location>
        <begin position="7"/>
        <end position="311"/>
    </location>
</feature>
<dbReference type="PANTHER" id="PTHR42913">
    <property type="entry name" value="APOPTOSIS-INDUCING FACTOR 1"/>
    <property type="match status" value="1"/>
</dbReference>
<comment type="catalytic activity">
    <reaction evidence="7">
        <text>demethylphylloquinone + NADPH + H(+) = demethylphylloquinol + NADP(+)</text>
        <dbReference type="Rhea" id="RHEA:47744"/>
        <dbReference type="ChEBI" id="CHEBI:15378"/>
        <dbReference type="ChEBI" id="CHEBI:31087"/>
        <dbReference type="ChEBI" id="CHEBI:57783"/>
        <dbReference type="ChEBI" id="CHEBI:58349"/>
        <dbReference type="ChEBI" id="CHEBI:87844"/>
        <dbReference type="EC" id="1.6.5.12"/>
    </reaction>
</comment>
<dbReference type="OrthoDB" id="9781621at2"/>
<protein>
    <recommendedName>
        <fullName evidence="8">demethylphylloquinone reductase</fullName>
        <ecNumber evidence="8">1.6.5.12</ecNumber>
    </recommendedName>
</protein>
<dbReference type="GO" id="GO:0003955">
    <property type="term" value="F:NAD(P)H dehydrogenase (quinone) activity"/>
    <property type="evidence" value="ECO:0007669"/>
    <property type="project" value="TreeGrafter"/>
</dbReference>
<dbReference type="Proteomes" id="UP000238634">
    <property type="component" value="Unassembled WGS sequence"/>
</dbReference>
<keyword evidence="11" id="KW-1185">Reference proteome</keyword>
<name>A0A2T1D684_9CYAN</name>
<comment type="caution">
    <text evidence="10">The sequence shown here is derived from an EMBL/GenBank/DDBJ whole genome shotgun (WGS) entry which is preliminary data.</text>
</comment>
<keyword evidence="6" id="KW-0560">Oxidoreductase</keyword>
<gene>
    <name evidence="10" type="ORF">C7B65_22930</name>
</gene>
<sequence>MPQQPARICILGGGFGGLYTALRLSQLPWTKAEKPEIVLVDQRDRFVFAPLLYELVTGELQSWEVAPPYAELLENTGIRFCQKEVANIDIGSKQVQLQDGEALTYDRLVLAMGGETPLDLVPGAADYALPFRTIGDAYRLEEQLRQLEASDRDKIRIAIVGAGYSGVELACKLADRLGDRVRLRLVEQTDQILRSSPAPNREAADKALQSRSVWLDLETTVDAIAADTISLSYKGSTDTIPVDLVLWTVGTRINEVVKNLPLKQNQRGQLLTTPTLQVIDSPEVFALGDLADCKDADGQQVPPTAQAAFQQSDYVGWNVWASLTNRPLLPFRYQYLGEMMTLGENNATLTGMGIQLDGTVAHIIRRLAYLNRMPTLKHQIRVGLNWVTKPIADALAGSHDR</sequence>
<comment type="cofactor">
    <cofactor evidence="1">
        <name>FAD</name>
        <dbReference type="ChEBI" id="CHEBI:57692"/>
    </cofactor>
</comment>
<keyword evidence="4" id="KW-0274">FAD</keyword>
<dbReference type="EC" id="1.6.5.12" evidence="8"/>
<evidence type="ECO:0000256" key="6">
    <source>
        <dbReference type="ARBA" id="ARBA00023002"/>
    </source>
</evidence>
<dbReference type="RefSeq" id="WP_073072371.1">
    <property type="nucleotide sequence ID" value="NZ_MPPI01000015.1"/>
</dbReference>
<evidence type="ECO:0000259" key="9">
    <source>
        <dbReference type="Pfam" id="PF07992"/>
    </source>
</evidence>
<evidence type="ECO:0000313" key="10">
    <source>
        <dbReference type="EMBL" id="PSB15990.1"/>
    </source>
</evidence>
<dbReference type="PANTHER" id="PTHR42913:SF4">
    <property type="entry name" value="ALTERNATIVE NAD(P)H-UBIQUINONE OXIDOREDUCTASE C1, CHLOROPLASTIC_MITOCHONDRIAL"/>
    <property type="match status" value="1"/>
</dbReference>
<evidence type="ECO:0000256" key="8">
    <source>
        <dbReference type="ARBA" id="ARBA00066844"/>
    </source>
</evidence>
<evidence type="ECO:0000256" key="5">
    <source>
        <dbReference type="ARBA" id="ARBA00022857"/>
    </source>
</evidence>
<keyword evidence="5" id="KW-0521">NADP</keyword>
<evidence type="ECO:0000256" key="3">
    <source>
        <dbReference type="ARBA" id="ARBA00022630"/>
    </source>
</evidence>
<dbReference type="InterPro" id="IPR023753">
    <property type="entry name" value="FAD/NAD-binding_dom"/>
</dbReference>
<accession>A0A2T1D684</accession>
<dbReference type="PRINTS" id="PR00368">
    <property type="entry name" value="FADPNR"/>
</dbReference>
<dbReference type="STRING" id="1920490.GCA_001895925_01157"/>
<evidence type="ECO:0000256" key="4">
    <source>
        <dbReference type="ARBA" id="ARBA00022827"/>
    </source>
</evidence>
<dbReference type="GO" id="GO:0019646">
    <property type="term" value="P:aerobic electron transport chain"/>
    <property type="evidence" value="ECO:0007669"/>
    <property type="project" value="TreeGrafter"/>
</dbReference>
<proteinExistence type="inferred from homology"/>
<reference evidence="10 11" key="2">
    <citation type="submission" date="2018-03" db="EMBL/GenBank/DDBJ databases">
        <title>The ancient ancestry and fast evolution of plastids.</title>
        <authorList>
            <person name="Moore K.R."/>
            <person name="Magnabosco C."/>
            <person name="Momper L."/>
            <person name="Gold D.A."/>
            <person name="Bosak T."/>
            <person name="Fournier G.P."/>
        </authorList>
    </citation>
    <scope>NUCLEOTIDE SEQUENCE [LARGE SCALE GENOMIC DNA]</scope>
    <source>
        <strain evidence="10 11">ULC007</strain>
    </source>
</reference>
<reference evidence="10 11" key="1">
    <citation type="submission" date="2018-02" db="EMBL/GenBank/DDBJ databases">
        <authorList>
            <person name="Cohen D.B."/>
            <person name="Kent A.D."/>
        </authorList>
    </citation>
    <scope>NUCLEOTIDE SEQUENCE [LARGE SCALE GENOMIC DNA]</scope>
    <source>
        <strain evidence="10 11">ULC007</strain>
    </source>
</reference>
<dbReference type="InterPro" id="IPR051169">
    <property type="entry name" value="NADH-Q_oxidoreductase"/>
</dbReference>
<dbReference type="FunFam" id="3.50.50.100:FF:000010">
    <property type="entry name" value="Alternative NAD(P)H-ubiquinone oxidoreductase C1, chloroplastic/mitochondrial"/>
    <property type="match status" value="1"/>
</dbReference>
<organism evidence="10 11">
    <name type="scientific">Phormidesmis priestleyi ULC007</name>
    <dbReference type="NCBI Taxonomy" id="1920490"/>
    <lineage>
        <taxon>Bacteria</taxon>
        <taxon>Bacillati</taxon>
        <taxon>Cyanobacteriota</taxon>
        <taxon>Cyanophyceae</taxon>
        <taxon>Leptolyngbyales</taxon>
        <taxon>Leptolyngbyaceae</taxon>
        <taxon>Phormidesmis</taxon>
    </lineage>
</organism>
<dbReference type="Pfam" id="PF07992">
    <property type="entry name" value="Pyr_redox_2"/>
    <property type="match status" value="1"/>
</dbReference>
<evidence type="ECO:0000313" key="11">
    <source>
        <dbReference type="Proteomes" id="UP000238634"/>
    </source>
</evidence>
<keyword evidence="3" id="KW-0285">Flavoprotein</keyword>
<dbReference type="InterPro" id="IPR036188">
    <property type="entry name" value="FAD/NAD-bd_sf"/>
</dbReference>